<dbReference type="EMBL" id="QGNW01000321">
    <property type="protein sequence ID" value="RVW76901.1"/>
    <property type="molecule type" value="Genomic_DNA"/>
</dbReference>
<protein>
    <submittedName>
        <fullName evidence="3">Uncharacterized protein</fullName>
    </submittedName>
</protein>
<keyword evidence="2" id="KW-0472">Membrane</keyword>
<dbReference type="InterPro" id="IPR053258">
    <property type="entry name" value="Ca-permeable_cation_channel"/>
</dbReference>
<evidence type="ECO:0000256" key="1">
    <source>
        <dbReference type="SAM" id="MobiDB-lite"/>
    </source>
</evidence>
<keyword evidence="2" id="KW-0812">Transmembrane</keyword>
<organism evidence="3 4">
    <name type="scientific">Vitis vinifera</name>
    <name type="common">Grape</name>
    <dbReference type="NCBI Taxonomy" id="29760"/>
    <lineage>
        <taxon>Eukaryota</taxon>
        <taxon>Viridiplantae</taxon>
        <taxon>Streptophyta</taxon>
        <taxon>Embryophyta</taxon>
        <taxon>Tracheophyta</taxon>
        <taxon>Spermatophyta</taxon>
        <taxon>Magnoliopsida</taxon>
        <taxon>eudicotyledons</taxon>
        <taxon>Gunneridae</taxon>
        <taxon>Pentapetalae</taxon>
        <taxon>rosids</taxon>
        <taxon>Vitales</taxon>
        <taxon>Vitaceae</taxon>
        <taxon>Viteae</taxon>
        <taxon>Vitis</taxon>
    </lineage>
</organism>
<feature type="compositionally biased region" description="Low complexity" evidence="1">
    <location>
        <begin position="8"/>
        <end position="34"/>
    </location>
</feature>
<keyword evidence="2" id="KW-1133">Transmembrane helix</keyword>
<proteinExistence type="predicted"/>
<evidence type="ECO:0000313" key="3">
    <source>
        <dbReference type="EMBL" id="RVW76901.1"/>
    </source>
</evidence>
<dbReference type="Proteomes" id="UP000288805">
    <property type="component" value="Unassembled WGS sequence"/>
</dbReference>
<accession>A0A438GXK1</accession>
<reference evidence="3 4" key="1">
    <citation type="journal article" date="2018" name="PLoS Genet.">
        <title>Population sequencing reveals clonal diversity and ancestral inbreeding in the grapevine cultivar Chardonnay.</title>
        <authorList>
            <person name="Roach M.J."/>
            <person name="Johnson D.L."/>
            <person name="Bohlmann J."/>
            <person name="van Vuuren H.J."/>
            <person name="Jones S.J."/>
            <person name="Pretorius I.S."/>
            <person name="Schmidt S.A."/>
            <person name="Borneman A.R."/>
        </authorList>
    </citation>
    <scope>NUCLEOTIDE SEQUENCE [LARGE SCALE GENOMIC DNA]</scope>
    <source>
        <strain evidence="4">cv. Chardonnay</strain>
        <tissue evidence="3">Leaf</tissue>
    </source>
</reference>
<sequence>MVREVSEQDQGSSSSIGQDQGSSSSIGQVQESSSFIGQAQGPSSSIGQAQGSSYSIGQAQGSSSSVEARVILPFLSILGFLLDVKSQGNNISLFEKHKAIIYSFVVAISIYMRTIFVGKKLGLEAIRPIQLLSGTIAPILLLLILVPNFGWLLLVLWVCLAAKMAWDYLPQLYHYLFSQEGGRVSNLFAILTLNSTSIEGSQDDLA</sequence>
<dbReference type="PANTHER" id="PTHR34115:SF13">
    <property type="entry name" value="RPB1A"/>
    <property type="match status" value="1"/>
</dbReference>
<feature type="transmembrane region" description="Helical" evidence="2">
    <location>
        <begin position="136"/>
        <end position="160"/>
    </location>
</feature>
<name>A0A438GXK1_VITVI</name>
<evidence type="ECO:0000256" key="2">
    <source>
        <dbReference type="SAM" id="Phobius"/>
    </source>
</evidence>
<feature type="compositionally biased region" description="Polar residues" evidence="1">
    <location>
        <begin position="35"/>
        <end position="49"/>
    </location>
</feature>
<comment type="caution">
    <text evidence="3">The sequence shown here is derived from an EMBL/GenBank/DDBJ whole genome shotgun (WGS) entry which is preliminary data.</text>
</comment>
<evidence type="ECO:0000313" key="4">
    <source>
        <dbReference type="Proteomes" id="UP000288805"/>
    </source>
</evidence>
<dbReference type="PANTHER" id="PTHR34115">
    <property type="entry name" value="PROTEIN, PUTATIVE-RELATED"/>
    <property type="match status" value="1"/>
</dbReference>
<dbReference type="AlphaFoldDB" id="A0A438GXK1"/>
<gene>
    <name evidence="3" type="ORF">CK203_051544</name>
</gene>
<feature type="transmembrane region" description="Helical" evidence="2">
    <location>
        <begin position="99"/>
        <end position="116"/>
    </location>
</feature>
<feature type="region of interest" description="Disordered" evidence="1">
    <location>
        <begin position="1"/>
        <end position="49"/>
    </location>
</feature>